<keyword evidence="10" id="KW-1185">Reference proteome</keyword>
<evidence type="ECO:0000256" key="2">
    <source>
        <dbReference type="ARBA" id="ARBA00022448"/>
    </source>
</evidence>
<keyword evidence="4 7" id="KW-0812">Transmembrane</keyword>
<evidence type="ECO:0000256" key="6">
    <source>
        <dbReference type="ARBA" id="ARBA00023136"/>
    </source>
</evidence>
<feature type="transmembrane region" description="Helical" evidence="7">
    <location>
        <begin position="36"/>
        <end position="61"/>
    </location>
</feature>
<comment type="caution">
    <text evidence="9">The sequence shown here is derived from an EMBL/GenBank/DDBJ whole genome shotgun (WGS) entry which is preliminary data.</text>
</comment>
<feature type="transmembrane region" description="Helical" evidence="7">
    <location>
        <begin position="458"/>
        <end position="478"/>
    </location>
</feature>
<dbReference type="InterPro" id="IPR036259">
    <property type="entry name" value="MFS_trans_sf"/>
</dbReference>
<feature type="transmembrane region" description="Helical" evidence="7">
    <location>
        <begin position="251"/>
        <end position="271"/>
    </location>
</feature>
<keyword evidence="5 7" id="KW-1133">Transmembrane helix</keyword>
<keyword evidence="6 7" id="KW-0472">Membrane</keyword>
<keyword evidence="2" id="KW-0813">Transport</keyword>
<dbReference type="Proteomes" id="UP000437736">
    <property type="component" value="Unassembled WGS sequence"/>
</dbReference>
<dbReference type="InterPro" id="IPR005829">
    <property type="entry name" value="Sugar_transporter_CS"/>
</dbReference>
<keyword evidence="3" id="KW-1003">Cell membrane</keyword>
<dbReference type="PROSITE" id="PS00216">
    <property type="entry name" value="SUGAR_TRANSPORT_1"/>
    <property type="match status" value="1"/>
</dbReference>
<feature type="transmembrane region" description="Helical" evidence="7">
    <location>
        <begin position="424"/>
        <end position="446"/>
    </location>
</feature>
<evidence type="ECO:0000256" key="7">
    <source>
        <dbReference type="SAM" id="Phobius"/>
    </source>
</evidence>
<protein>
    <submittedName>
        <fullName evidence="9">DHA2 family efflux MFS transporter permease subunit</fullName>
    </submittedName>
</protein>
<comment type="subcellular location">
    <subcellularLocation>
        <location evidence="1">Cell membrane</location>
        <topology evidence="1">Multi-pass membrane protein</topology>
    </subcellularLocation>
</comment>
<feature type="transmembrane region" description="Helical" evidence="7">
    <location>
        <begin position="325"/>
        <end position="346"/>
    </location>
</feature>
<dbReference type="Gene3D" id="1.20.1250.20">
    <property type="entry name" value="MFS general substrate transporter like domains"/>
    <property type="match status" value="1"/>
</dbReference>
<feature type="transmembrane region" description="Helical" evidence="7">
    <location>
        <begin position="291"/>
        <end position="313"/>
    </location>
</feature>
<accession>A0ABW9QVC2</accession>
<feature type="transmembrane region" description="Helical" evidence="7">
    <location>
        <begin position="129"/>
        <end position="156"/>
    </location>
</feature>
<sequence length="493" mass="50986">MFEASVPANRSTTGWHRLLTEPARPRRIAQRPGAHWYAVAAVCIGAFMGQLDASIVTLAFPTMERDLHATVGAVQWVGLAYLLTLVATLTAVGRYADMAGRKLLYTYGFVVFIVGSALCGFAPDLPMLIGFRVLQAVGAAMLQANSVAIITAAVPADQLGRGIGIQGAAQALGLALGPAIGGVLISLGGWQLIFLVNVPVGIVATGLAWVLIPRSRHLSERATFDWLGLGLFAPVGVALMLALSLGGQVGWASPFELAMIVAVVVFTLAFLRREKRAAAPMVDLALLRIRAFWLGLVSGWLIYLVIFGVLFVVPYLLELGLHRSAAQAGVELLAMPLAIGISAPLAGRLADRTGARPLLLVGMALSTAGLVAMAFAHDSLPVLVVELLATGAGLGLSTAPNNAATMGAIPRTSSGVGSGLLNMARGLGTALGLALTGLVFTAFAGAHPHHAGPVLVGFHWAALLLAAASAAVVVLTLLRENGRLSDDPTAGVE</sequence>
<proteinExistence type="predicted"/>
<dbReference type="CDD" id="cd17321">
    <property type="entry name" value="MFS_MMR_MDR_like"/>
    <property type="match status" value="1"/>
</dbReference>
<dbReference type="NCBIfam" id="TIGR00711">
    <property type="entry name" value="efflux_EmrB"/>
    <property type="match status" value="1"/>
</dbReference>
<dbReference type="InterPro" id="IPR004638">
    <property type="entry name" value="EmrB-like"/>
</dbReference>
<feature type="transmembrane region" description="Helical" evidence="7">
    <location>
        <begin position="104"/>
        <end position="123"/>
    </location>
</feature>
<evidence type="ECO:0000313" key="9">
    <source>
        <dbReference type="EMBL" id="MST33456.1"/>
    </source>
</evidence>
<evidence type="ECO:0000256" key="4">
    <source>
        <dbReference type="ARBA" id="ARBA00022692"/>
    </source>
</evidence>
<dbReference type="PANTHER" id="PTHR42718:SF46">
    <property type="entry name" value="BLR6921 PROTEIN"/>
    <property type="match status" value="1"/>
</dbReference>
<feature type="transmembrane region" description="Helical" evidence="7">
    <location>
        <begin position="358"/>
        <end position="376"/>
    </location>
</feature>
<dbReference type="Gene3D" id="1.20.1720.10">
    <property type="entry name" value="Multidrug resistance protein D"/>
    <property type="match status" value="1"/>
</dbReference>
<dbReference type="InterPro" id="IPR020846">
    <property type="entry name" value="MFS_dom"/>
</dbReference>
<feature type="transmembrane region" description="Helical" evidence="7">
    <location>
        <begin position="73"/>
        <end position="92"/>
    </location>
</feature>
<reference evidence="9 10" key="1">
    <citation type="submission" date="2019-11" db="EMBL/GenBank/DDBJ databases">
        <title>Acidiferrimicrobium australis gen. nov., sp. nov., an acidophilic and obligately heterotrophic, member of the Actinobacteria that catalyses dissimilatory oxido- reduction of iron isolated from metal-rich acidic water in Chile.</title>
        <authorList>
            <person name="Gonzalez D."/>
            <person name="Huber K."/>
            <person name="Hedrich S."/>
            <person name="Rojas-Villalobos C."/>
            <person name="Quatrini R."/>
            <person name="Dinamarca M.A."/>
            <person name="Schwarz A."/>
            <person name="Canales C."/>
            <person name="Nancucheo I."/>
        </authorList>
    </citation>
    <scope>NUCLEOTIDE SEQUENCE [LARGE SCALE GENOMIC DNA]</scope>
    <source>
        <strain evidence="9 10">USS-CCA1</strain>
    </source>
</reference>
<evidence type="ECO:0000313" key="10">
    <source>
        <dbReference type="Proteomes" id="UP000437736"/>
    </source>
</evidence>
<feature type="domain" description="Major facilitator superfamily (MFS) profile" evidence="8">
    <location>
        <begin position="38"/>
        <end position="484"/>
    </location>
</feature>
<dbReference type="EMBL" id="WJHE01000602">
    <property type="protein sequence ID" value="MST33456.1"/>
    <property type="molecule type" value="Genomic_DNA"/>
</dbReference>
<evidence type="ECO:0000256" key="5">
    <source>
        <dbReference type="ARBA" id="ARBA00022989"/>
    </source>
</evidence>
<evidence type="ECO:0000256" key="3">
    <source>
        <dbReference type="ARBA" id="ARBA00022475"/>
    </source>
</evidence>
<feature type="transmembrane region" description="Helical" evidence="7">
    <location>
        <begin position="193"/>
        <end position="212"/>
    </location>
</feature>
<dbReference type="SUPFAM" id="SSF103473">
    <property type="entry name" value="MFS general substrate transporter"/>
    <property type="match status" value="2"/>
</dbReference>
<feature type="transmembrane region" description="Helical" evidence="7">
    <location>
        <begin position="224"/>
        <end position="245"/>
    </location>
</feature>
<name>A0ABW9QVC2_9ACTN</name>
<evidence type="ECO:0000256" key="1">
    <source>
        <dbReference type="ARBA" id="ARBA00004651"/>
    </source>
</evidence>
<dbReference type="PROSITE" id="PS50850">
    <property type="entry name" value="MFS"/>
    <property type="match status" value="1"/>
</dbReference>
<evidence type="ECO:0000259" key="8">
    <source>
        <dbReference type="PROSITE" id="PS50850"/>
    </source>
</evidence>
<dbReference type="PRINTS" id="PR01036">
    <property type="entry name" value="TCRTETB"/>
</dbReference>
<dbReference type="Pfam" id="PF07690">
    <property type="entry name" value="MFS_1"/>
    <property type="match status" value="2"/>
</dbReference>
<feature type="transmembrane region" description="Helical" evidence="7">
    <location>
        <begin position="382"/>
        <end position="403"/>
    </location>
</feature>
<dbReference type="InterPro" id="IPR011701">
    <property type="entry name" value="MFS"/>
</dbReference>
<feature type="transmembrane region" description="Helical" evidence="7">
    <location>
        <begin position="168"/>
        <end position="187"/>
    </location>
</feature>
<dbReference type="PANTHER" id="PTHR42718">
    <property type="entry name" value="MAJOR FACILITATOR SUPERFAMILY MULTIDRUG TRANSPORTER MFSC"/>
    <property type="match status" value="1"/>
</dbReference>
<gene>
    <name evidence="9" type="ORF">GHK86_12090</name>
</gene>
<organism evidence="9 10">
    <name type="scientific">Acidiferrimicrobium australe</name>
    <dbReference type="NCBI Taxonomy" id="2664430"/>
    <lineage>
        <taxon>Bacteria</taxon>
        <taxon>Bacillati</taxon>
        <taxon>Actinomycetota</taxon>
        <taxon>Acidimicrobiia</taxon>
        <taxon>Acidimicrobiales</taxon>
        <taxon>Acidimicrobiaceae</taxon>
        <taxon>Acidiferrimicrobium</taxon>
    </lineage>
</organism>